<evidence type="ECO:0000313" key="3">
    <source>
        <dbReference type="Proteomes" id="UP000628775"/>
    </source>
</evidence>
<comment type="caution">
    <text evidence="2">The sequence shown here is derived from an EMBL/GenBank/DDBJ whole genome shotgun (WGS) entry which is preliminary data.</text>
</comment>
<name>A0A8J2YEX8_9BACL</name>
<protein>
    <submittedName>
        <fullName evidence="2">Uncharacterized protein</fullName>
    </submittedName>
</protein>
<gene>
    <name evidence="2" type="ORF">GCM10011391_17640</name>
</gene>
<keyword evidence="3" id="KW-1185">Reference proteome</keyword>
<evidence type="ECO:0000256" key="1">
    <source>
        <dbReference type="SAM" id="Phobius"/>
    </source>
</evidence>
<organism evidence="2 3">
    <name type="scientific">Pullulanibacillus camelliae</name>
    <dbReference type="NCBI Taxonomy" id="1707096"/>
    <lineage>
        <taxon>Bacteria</taxon>
        <taxon>Bacillati</taxon>
        <taxon>Bacillota</taxon>
        <taxon>Bacilli</taxon>
        <taxon>Bacillales</taxon>
        <taxon>Sporolactobacillaceae</taxon>
        <taxon>Pullulanibacillus</taxon>
    </lineage>
</organism>
<reference evidence="2" key="2">
    <citation type="submission" date="2020-09" db="EMBL/GenBank/DDBJ databases">
        <authorList>
            <person name="Sun Q."/>
            <person name="Zhou Y."/>
        </authorList>
    </citation>
    <scope>NUCLEOTIDE SEQUENCE</scope>
    <source>
        <strain evidence="2">CGMCC 1.15371</strain>
    </source>
</reference>
<dbReference type="RefSeq" id="WP_188692311.1">
    <property type="nucleotide sequence ID" value="NZ_BMIR01000006.1"/>
</dbReference>
<sequence>MPTLIDTITHHWLLCIIAIILIILIARAVFRTAIKLALILLIIGILCLLFVGHSPTDLLKKGTSPMTDPTHFYEHTLQPLLEDQLNHAHYKKEANGDYVISANHLKITGQPKAKTIVIHYKGKAYTIDTKEISNDIKSKIAALTN</sequence>
<keyword evidence="1" id="KW-0812">Transmembrane</keyword>
<feature type="transmembrane region" description="Helical" evidence="1">
    <location>
        <begin position="12"/>
        <end position="30"/>
    </location>
</feature>
<dbReference type="Proteomes" id="UP000628775">
    <property type="component" value="Unassembled WGS sequence"/>
</dbReference>
<accession>A0A8J2YEX8</accession>
<proteinExistence type="predicted"/>
<reference evidence="2" key="1">
    <citation type="journal article" date="2014" name="Int. J. Syst. Evol. Microbiol.">
        <title>Complete genome sequence of Corynebacterium casei LMG S-19264T (=DSM 44701T), isolated from a smear-ripened cheese.</title>
        <authorList>
            <consortium name="US DOE Joint Genome Institute (JGI-PGF)"/>
            <person name="Walter F."/>
            <person name="Albersmeier A."/>
            <person name="Kalinowski J."/>
            <person name="Ruckert C."/>
        </authorList>
    </citation>
    <scope>NUCLEOTIDE SEQUENCE</scope>
    <source>
        <strain evidence="2">CGMCC 1.15371</strain>
    </source>
</reference>
<keyword evidence="1" id="KW-0472">Membrane</keyword>
<dbReference type="AlphaFoldDB" id="A0A8J2YEX8"/>
<keyword evidence="1" id="KW-1133">Transmembrane helix</keyword>
<evidence type="ECO:0000313" key="2">
    <source>
        <dbReference type="EMBL" id="GGE39333.1"/>
    </source>
</evidence>
<feature type="transmembrane region" description="Helical" evidence="1">
    <location>
        <begin position="36"/>
        <end position="52"/>
    </location>
</feature>
<dbReference type="EMBL" id="BMIR01000006">
    <property type="protein sequence ID" value="GGE39333.1"/>
    <property type="molecule type" value="Genomic_DNA"/>
</dbReference>